<dbReference type="EMBL" id="SRYG01000016">
    <property type="protein sequence ID" value="TGY65513.1"/>
    <property type="molecule type" value="Genomic_DNA"/>
</dbReference>
<organism evidence="1 2">
    <name type="scientific">Dubosiella muris</name>
    <dbReference type="NCBI Taxonomy" id="3038133"/>
    <lineage>
        <taxon>Bacteria</taxon>
        <taxon>Bacillati</taxon>
        <taxon>Bacillota</taxon>
        <taxon>Erysipelotrichia</taxon>
        <taxon>Erysipelotrichales</taxon>
        <taxon>Erysipelotrichaceae</taxon>
        <taxon>Dubosiella</taxon>
    </lineage>
</organism>
<dbReference type="Proteomes" id="UP000308836">
    <property type="component" value="Unassembled WGS sequence"/>
</dbReference>
<comment type="caution">
    <text evidence="1">The sequence shown here is derived from an EMBL/GenBank/DDBJ whole genome shotgun (WGS) entry which is preliminary data.</text>
</comment>
<gene>
    <name evidence="1" type="primary">mnmG</name>
    <name evidence="1" type="ORF">E5336_08095</name>
</gene>
<sequence length="615" mass="67525">MYDVIVVGGGHAGIEAAMAAARMKKKTALVTMDLDMVGSMPCNPSVGGPAKGIVVREIDALGGIMPVAADRTALQFKMLNTTKGPGVWSLRVQSDKIAYKRFMKEALLQQENLDILEKGAARVWIEEGKAKGIECVDGTVIPSKTVVLTSGTYMTSSVLRGHTATKSGPEEQPTIDSLSESLREAGIRTFRLKTGTPCRVKKETIDFSKGEEQPGTDAFLRFSETTRPEDVLPFSEQEICHLIYTAPETHEIILNHLEDSAMYSGLVKGVGPRYCPSIEDKLVRFADKPRHQLFLEPESKELDTIYIQGFSTSMPCEVQEKMVHSLPGLEHCVIEKYAYAIEYDAIDPLQMKPSLESKVVENLFTAGQVNGTSGYEEAAGQGLIAGANAALKVAGQEPLVLRRDEAYIGVMIDDLSTKGTNEPYRLLTSRAEYRLLLRHDNADQRLLAKAHAVGLVSDARYEKFQEKMAKIDAAKKALAETHIKPDAAINARLAGLGYDPLRHGCSALELLKRPKITLSLLEAITADHYDEEVATAVEIDTKYAGYIEKARRDAAHMQAMEAKKLPQDLEYSKMDNLSLEARQKLDAIRPLTLGQASRISGINPSDIAILAMYIK</sequence>
<keyword evidence="2" id="KW-1185">Reference proteome</keyword>
<name>A0AC61R6I8_9FIRM</name>
<accession>A0AC61R6I8</accession>
<proteinExistence type="predicted"/>
<evidence type="ECO:0000313" key="2">
    <source>
        <dbReference type="Proteomes" id="UP000308836"/>
    </source>
</evidence>
<protein>
    <submittedName>
        <fullName evidence="1">tRNA uridine-5-carboxymethylaminomethyl(34) synthesis enzyme MnmG</fullName>
    </submittedName>
</protein>
<evidence type="ECO:0000313" key="1">
    <source>
        <dbReference type="EMBL" id="TGY65513.1"/>
    </source>
</evidence>
<reference evidence="1" key="1">
    <citation type="submission" date="2019-04" db="EMBL/GenBank/DDBJ databases">
        <title>Microbes associate with the intestines of laboratory mice.</title>
        <authorList>
            <person name="Navarre W."/>
            <person name="Wong E."/>
            <person name="Huang K."/>
            <person name="Tropini C."/>
            <person name="Ng K."/>
            <person name="Yu B."/>
        </authorList>
    </citation>
    <scope>NUCLEOTIDE SEQUENCE</scope>
    <source>
        <strain evidence="1">NM09_H32</strain>
    </source>
</reference>